<protein>
    <submittedName>
        <fullName evidence="6">Glycosyltransferase involved in cell wall bisynthesis (RfaB)</fullName>
        <ecNumber evidence="6">2.4.1.52</ecNumber>
    </submittedName>
</protein>
<evidence type="ECO:0000313" key="7">
    <source>
        <dbReference type="Proteomes" id="UP001314200"/>
    </source>
</evidence>
<dbReference type="Pfam" id="PF00534">
    <property type="entry name" value="Glycos_transf_1"/>
    <property type="match status" value="1"/>
</dbReference>
<evidence type="ECO:0000256" key="2">
    <source>
        <dbReference type="ARBA" id="ARBA00022679"/>
    </source>
</evidence>
<keyword evidence="2 6" id="KW-0808">Transferase</keyword>
<comment type="caution">
    <text evidence="6">The sequence shown here is derived from an EMBL/GenBank/DDBJ whole genome shotgun (WGS) entry which is preliminary data.</text>
</comment>
<dbReference type="Pfam" id="PF26337">
    <property type="entry name" value="Gtf3_C"/>
    <property type="match status" value="1"/>
</dbReference>
<dbReference type="InterPro" id="IPR001296">
    <property type="entry name" value="Glyco_trans_1"/>
</dbReference>
<evidence type="ECO:0000313" key="6">
    <source>
        <dbReference type="EMBL" id="CAK1254937.1"/>
    </source>
</evidence>
<accession>A0ABM9N2E0</accession>
<dbReference type="EC" id="2.4.1.52" evidence="6"/>
<organism evidence="6 7">
    <name type="scientific">Fructobacillus cardui</name>
    <dbReference type="NCBI Taxonomy" id="2893170"/>
    <lineage>
        <taxon>Bacteria</taxon>
        <taxon>Bacillati</taxon>
        <taxon>Bacillota</taxon>
        <taxon>Bacilli</taxon>
        <taxon>Lactobacillales</taxon>
        <taxon>Lactobacillaceae</taxon>
        <taxon>Fructobacillus</taxon>
    </lineage>
</organism>
<feature type="domain" description="Glycosyl transferase family 1" evidence="3">
    <location>
        <begin position="302"/>
        <end position="466"/>
    </location>
</feature>
<feature type="domain" description="Glucosyltransferase 3-like N-terminal" evidence="4">
    <location>
        <begin position="510"/>
        <end position="633"/>
    </location>
</feature>
<dbReference type="GO" id="GO:0047265">
    <property type="term" value="F:poly(glycerol-phosphate) alpha-glucosyltransferase activity"/>
    <property type="evidence" value="ECO:0007669"/>
    <property type="project" value="UniProtKB-EC"/>
</dbReference>
<evidence type="ECO:0000259" key="3">
    <source>
        <dbReference type="Pfam" id="PF00534"/>
    </source>
</evidence>
<keyword evidence="1 6" id="KW-0328">Glycosyltransferase</keyword>
<dbReference type="SUPFAM" id="SSF53756">
    <property type="entry name" value="UDP-Glycosyltransferase/glycogen phosphorylase"/>
    <property type="match status" value="1"/>
</dbReference>
<dbReference type="PANTHER" id="PTHR12526">
    <property type="entry name" value="GLYCOSYLTRANSFERASE"/>
    <property type="match status" value="1"/>
</dbReference>
<evidence type="ECO:0000259" key="5">
    <source>
        <dbReference type="Pfam" id="PF26337"/>
    </source>
</evidence>
<dbReference type="Pfam" id="PF26334">
    <property type="entry name" value="Gtf3_N"/>
    <property type="match status" value="1"/>
</dbReference>
<sequence length="831" mass="96499">MHYFLTNQLEYNFSGIEHAQVYRHNLFNKLGVESQIVTFEYIPALYIFIKRQRLSADISLNMFDFWQGAVHKGKINNKKYIDTVNNLSQNQKIEYFPFQLLDNRNLDNQIKKIDFFDENQNLIKTEYFDIRGFLSKLSIYDGAGNLIKNEWLNINGEIVVIENCVDGTISLTKINPQYDHFSMKNNFTSWNELKSAWLDFLVKKDKMPVLYIDRGEYVSPIVIGMTNHAMKKFVVLHSAHTVDRQKPYSSPLNDIRQLEYDNYNLWSGYIAATEEQAKDYEIRTKIPTFEIPVSYALEIENINSKSTNSNMKHIVYFSRISREKRIEDAIEAMAYVIKQNNNIDLKIYGYVTDSLYNEELHQLIDELSLQNNVYLLPYNPDRGSLLKNADLFLLTSEYEGFNMSMIEASSYGLPLVSYNVKYGPKTIINSLQNGYLVESGNIKSLAEKITTILSNKKIYDTFRENGLRLIYKKFGFTTILQKWKQFFRDNDIEFYSKNLYVVTGSFEENTALKPANLGLKEIAEEQGFISIKYPNDSNKIKEFVKSFYPGDKVLLSYPSFIWTMPTHLKYDLDIVQQLKNKGIIVYLFLNDSLILRELSEFMDNEFEILNIVDFILVPSIEMKKALSEIGIKSEFSKPFGLYPLPEYLSNISYLDRKLNKSSKQILYAGNLAKAQFLEQIKCPFSFEVYGPNPSKLLLNNDYISYKGNLSIENLSEKMKNYTGFGLVWDGEYRGGFSKYSRYTRYNMPYKASHYLQNGIPIIAWSGSSLGQFIKKNNIGIVINSLDDLSQAILTLTDKDIKLYKENIVNFNKIILNKKNTLINILTEITVD</sequence>
<dbReference type="InterPro" id="IPR058591">
    <property type="entry name" value="Gtf3_N"/>
</dbReference>
<dbReference type="InterPro" id="IPR058592">
    <property type="entry name" value="Gtf3_C"/>
</dbReference>
<proteinExistence type="predicted"/>
<name>A0ABM9N2E0_9LACO</name>
<evidence type="ECO:0000256" key="1">
    <source>
        <dbReference type="ARBA" id="ARBA00022676"/>
    </source>
</evidence>
<evidence type="ECO:0000259" key="4">
    <source>
        <dbReference type="Pfam" id="PF26334"/>
    </source>
</evidence>
<dbReference type="Proteomes" id="UP001314200">
    <property type="component" value="Unassembled WGS sequence"/>
</dbReference>
<keyword evidence="7" id="KW-1185">Reference proteome</keyword>
<gene>
    <name evidence="6" type="ORF">R82641_BJNNKPBH_01564</name>
</gene>
<dbReference type="PANTHER" id="PTHR12526:SF629">
    <property type="entry name" value="TEICHURONIC ACID BIOSYNTHESIS GLYCOSYLTRANSFERASE TUAH-RELATED"/>
    <property type="match status" value="1"/>
</dbReference>
<feature type="domain" description="Glucosyltransferase 3-like C-terminal" evidence="5">
    <location>
        <begin position="665"/>
        <end position="816"/>
    </location>
</feature>
<dbReference type="EMBL" id="CAUZLY010000016">
    <property type="protein sequence ID" value="CAK1254937.1"/>
    <property type="molecule type" value="Genomic_DNA"/>
</dbReference>
<reference evidence="6 7" key="1">
    <citation type="submission" date="2023-10" db="EMBL/GenBank/DDBJ databases">
        <authorList>
            <person name="Botero Cardona J."/>
        </authorList>
    </citation>
    <scope>NUCLEOTIDE SEQUENCE [LARGE SCALE GENOMIC DNA]</scope>
    <source>
        <strain evidence="6 7">R-82641</strain>
    </source>
</reference>
<dbReference type="Gene3D" id="3.40.50.2000">
    <property type="entry name" value="Glycogen Phosphorylase B"/>
    <property type="match status" value="5"/>
</dbReference>